<evidence type="ECO:0000313" key="1">
    <source>
        <dbReference type="EMBL" id="KAG0723813.1"/>
    </source>
</evidence>
<gene>
    <name evidence="1" type="ORF">GWK47_041885</name>
</gene>
<protein>
    <submittedName>
        <fullName evidence="1">Uncharacterized protein</fullName>
    </submittedName>
</protein>
<sequence length="210" mass="22506">MKPVKAKLRSRRKKVLTSQPCLSTITTSTRGDPALSPQCTDVDEVAAAAPPCLLFLMLEWPGSAPRRVLIHLGTDTPRARQFLLLCTGQRGPCYAGTKLFAVGREGQPGERVRGGTMNKTMGGEEPPCCPTLTRVCTGSQSWREMWRGCVVTVPGVLSSPSPPRTSRGPVFPVPCVFGKVVGGLEVVVAAVQHRPITEVSVVDCGAVLWE</sequence>
<dbReference type="AlphaFoldDB" id="A0A8J5CK18"/>
<accession>A0A8J5CK18</accession>
<keyword evidence="2" id="KW-1185">Reference proteome</keyword>
<evidence type="ECO:0000313" key="2">
    <source>
        <dbReference type="Proteomes" id="UP000770661"/>
    </source>
</evidence>
<dbReference type="SUPFAM" id="SSF50891">
    <property type="entry name" value="Cyclophilin-like"/>
    <property type="match status" value="1"/>
</dbReference>
<organism evidence="1 2">
    <name type="scientific">Chionoecetes opilio</name>
    <name type="common">Atlantic snow crab</name>
    <name type="synonym">Cancer opilio</name>
    <dbReference type="NCBI Taxonomy" id="41210"/>
    <lineage>
        <taxon>Eukaryota</taxon>
        <taxon>Metazoa</taxon>
        <taxon>Ecdysozoa</taxon>
        <taxon>Arthropoda</taxon>
        <taxon>Crustacea</taxon>
        <taxon>Multicrustacea</taxon>
        <taxon>Malacostraca</taxon>
        <taxon>Eumalacostraca</taxon>
        <taxon>Eucarida</taxon>
        <taxon>Decapoda</taxon>
        <taxon>Pleocyemata</taxon>
        <taxon>Brachyura</taxon>
        <taxon>Eubrachyura</taxon>
        <taxon>Majoidea</taxon>
        <taxon>Majidae</taxon>
        <taxon>Chionoecetes</taxon>
    </lineage>
</organism>
<dbReference type="InterPro" id="IPR029000">
    <property type="entry name" value="Cyclophilin-like_dom_sf"/>
</dbReference>
<dbReference type="Proteomes" id="UP000770661">
    <property type="component" value="Unassembled WGS sequence"/>
</dbReference>
<reference evidence="1" key="1">
    <citation type="submission" date="2020-07" db="EMBL/GenBank/DDBJ databases">
        <title>The High-quality genome of the commercially important snow crab, Chionoecetes opilio.</title>
        <authorList>
            <person name="Jeong J.-H."/>
            <person name="Ryu S."/>
        </authorList>
    </citation>
    <scope>NUCLEOTIDE SEQUENCE</scope>
    <source>
        <strain evidence="1">MADBK_172401_WGS</strain>
        <tissue evidence="1">Digestive gland</tissue>
    </source>
</reference>
<comment type="caution">
    <text evidence="1">The sequence shown here is derived from an EMBL/GenBank/DDBJ whole genome shotgun (WGS) entry which is preliminary data.</text>
</comment>
<name>A0A8J5CK18_CHIOP</name>
<proteinExistence type="predicted"/>
<dbReference type="EMBL" id="JACEEZ010007680">
    <property type="protein sequence ID" value="KAG0723813.1"/>
    <property type="molecule type" value="Genomic_DNA"/>
</dbReference>